<evidence type="ECO:0000313" key="3">
    <source>
        <dbReference type="EMBL" id="KJA14414.1"/>
    </source>
</evidence>
<accession>A0A0D2N5G0</accession>
<feature type="region of interest" description="Disordered" evidence="1">
    <location>
        <begin position="1"/>
        <end position="22"/>
    </location>
</feature>
<protein>
    <recommendedName>
        <fullName evidence="2">Hemerythrin-like domain-containing protein</fullName>
    </recommendedName>
</protein>
<proteinExistence type="predicted"/>
<dbReference type="CDD" id="cd12108">
    <property type="entry name" value="Hr-like"/>
    <property type="match status" value="1"/>
</dbReference>
<gene>
    <name evidence="3" type="ORF">HYPSUDRAFT_49201</name>
</gene>
<dbReference type="OMA" id="AEHMDYF"/>
<organism evidence="3 4">
    <name type="scientific">Hypholoma sublateritium (strain FD-334 SS-4)</name>
    <dbReference type="NCBI Taxonomy" id="945553"/>
    <lineage>
        <taxon>Eukaryota</taxon>
        <taxon>Fungi</taxon>
        <taxon>Dikarya</taxon>
        <taxon>Basidiomycota</taxon>
        <taxon>Agaricomycotina</taxon>
        <taxon>Agaricomycetes</taxon>
        <taxon>Agaricomycetidae</taxon>
        <taxon>Agaricales</taxon>
        <taxon>Agaricineae</taxon>
        <taxon>Strophariaceae</taxon>
        <taxon>Hypholoma</taxon>
    </lineage>
</organism>
<feature type="compositionally biased region" description="Polar residues" evidence="1">
    <location>
        <begin position="1"/>
        <end position="20"/>
    </location>
</feature>
<evidence type="ECO:0000259" key="2">
    <source>
        <dbReference type="Pfam" id="PF01814"/>
    </source>
</evidence>
<evidence type="ECO:0000313" key="4">
    <source>
        <dbReference type="Proteomes" id="UP000054270"/>
    </source>
</evidence>
<dbReference type="STRING" id="945553.A0A0D2N5G0"/>
<name>A0A0D2N5G0_HYPSF</name>
<dbReference type="PANTHER" id="PTHR38048">
    <property type="entry name" value="EXPRESSED PROTEIN"/>
    <property type="match status" value="1"/>
</dbReference>
<dbReference type="Gene3D" id="1.20.120.520">
    <property type="entry name" value="nmb1532 protein domain like"/>
    <property type="match status" value="1"/>
</dbReference>
<dbReference type="Proteomes" id="UP000054270">
    <property type="component" value="Unassembled WGS sequence"/>
</dbReference>
<feature type="domain" description="Hemerythrin-like" evidence="2">
    <location>
        <begin position="34"/>
        <end position="161"/>
    </location>
</feature>
<sequence>MSSSTAPISTEGSSQTTLSSFEAAREERKWNRMSEKMSAFHEWFKQDFNTLYELADGSFAARGLSLARYLETAKTMNHHLTMHHTIEERYVFPSLAKFMPKFGNNEDGEHIASHRGIHDGLEALNKLVAKWKEAPSTYSPVEMKACLDDFREVLFHHLDEEVADLRGENLKKYMTLADVEALPI</sequence>
<keyword evidence="4" id="KW-1185">Reference proteome</keyword>
<dbReference type="OrthoDB" id="10044044at2759"/>
<evidence type="ECO:0000256" key="1">
    <source>
        <dbReference type="SAM" id="MobiDB-lite"/>
    </source>
</evidence>
<dbReference type="Pfam" id="PF01814">
    <property type="entry name" value="Hemerythrin"/>
    <property type="match status" value="1"/>
</dbReference>
<reference evidence="4" key="1">
    <citation type="submission" date="2014-04" db="EMBL/GenBank/DDBJ databases">
        <title>Evolutionary Origins and Diversification of the Mycorrhizal Mutualists.</title>
        <authorList>
            <consortium name="DOE Joint Genome Institute"/>
            <consortium name="Mycorrhizal Genomics Consortium"/>
            <person name="Kohler A."/>
            <person name="Kuo A."/>
            <person name="Nagy L.G."/>
            <person name="Floudas D."/>
            <person name="Copeland A."/>
            <person name="Barry K.W."/>
            <person name="Cichocki N."/>
            <person name="Veneault-Fourrey C."/>
            <person name="LaButti K."/>
            <person name="Lindquist E.A."/>
            <person name="Lipzen A."/>
            <person name="Lundell T."/>
            <person name="Morin E."/>
            <person name="Murat C."/>
            <person name="Riley R."/>
            <person name="Ohm R."/>
            <person name="Sun H."/>
            <person name="Tunlid A."/>
            <person name="Henrissat B."/>
            <person name="Grigoriev I.V."/>
            <person name="Hibbett D.S."/>
            <person name="Martin F."/>
        </authorList>
    </citation>
    <scope>NUCLEOTIDE SEQUENCE [LARGE SCALE GENOMIC DNA]</scope>
    <source>
        <strain evidence="4">FD-334 SS-4</strain>
    </source>
</reference>
<dbReference type="InterPro" id="IPR053206">
    <property type="entry name" value="Dimeric_xanthone_biosynth"/>
</dbReference>
<dbReference type="AlphaFoldDB" id="A0A0D2N5G0"/>
<dbReference type="PANTHER" id="PTHR38048:SF1">
    <property type="entry name" value="HEMERYTHRIN-LIKE DOMAIN-CONTAINING PROTEIN"/>
    <property type="match status" value="1"/>
</dbReference>
<dbReference type="EMBL" id="KN817680">
    <property type="protein sequence ID" value="KJA14414.1"/>
    <property type="molecule type" value="Genomic_DNA"/>
</dbReference>
<dbReference type="InterPro" id="IPR012312">
    <property type="entry name" value="Hemerythrin-like"/>
</dbReference>